<evidence type="ECO:0000256" key="4">
    <source>
        <dbReference type="SAM" id="MobiDB-lite"/>
    </source>
</evidence>
<feature type="compositionally biased region" description="Pro residues" evidence="4">
    <location>
        <begin position="1"/>
        <end position="19"/>
    </location>
</feature>
<accession>A0A835J341</accession>
<comment type="caution">
    <text evidence="6">The sequence shown here is derived from an EMBL/GenBank/DDBJ whole genome shotgun (WGS) entry which is preliminary data.</text>
</comment>
<reference evidence="6 7" key="1">
    <citation type="submission" date="2020-10" db="EMBL/GenBank/DDBJ databases">
        <title>Plant Genome Project.</title>
        <authorList>
            <person name="Zhang R.-G."/>
        </authorList>
    </citation>
    <scope>NUCLEOTIDE SEQUENCE [LARGE SCALE GENOMIC DNA]</scope>
    <source>
        <strain evidence="6">FAFU-HL-1</strain>
        <tissue evidence="6">Leaf</tissue>
    </source>
</reference>
<dbReference type="Pfam" id="PF05253">
    <property type="entry name" value="zf-U11-48K"/>
    <property type="match status" value="1"/>
</dbReference>
<feature type="compositionally biased region" description="Pro residues" evidence="4">
    <location>
        <begin position="30"/>
        <end position="44"/>
    </location>
</feature>
<dbReference type="GO" id="GO:0008270">
    <property type="term" value="F:zinc ion binding"/>
    <property type="evidence" value="ECO:0007669"/>
    <property type="project" value="UniProtKB-KW"/>
</dbReference>
<dbReference type="OrthoDB" id="69229at2759"/>
<feature type="region of interest" description="Disordered" evidence="4">
    <location>
        <begin position="567"/>
        <end position="590"/>
    </location>
</feature>
<dbReference type="PANTHER" id="PTHR21402:SF10">
    <property type="entry name" value="U11_U12 SMALL NUCLEAR RIBONUCLEOPROTEIN 48 KDA PROTEIN"/>
    <property type="match status" value="1"/>
</dbReference>
<keyword evidence="3" id="KW-0862">Zinc</keyword>
<dbReference type="Proteomes" id="UP000657918">
    <property type="component" value="Unassembled WGS sequence"/>
</dbReference>
<evidence type="ECO:0000313" key="7">
    <source>
        <dbReference type="Proteomes" id="UP000657918"/>
    </source>
</evidence>
<keyword evidence="2" id="KW-0863">Zinc-finger</keyword>
<feature type="compositionally biased region" description="Low complexity" evidence="4">
    <location>
        <begin position="20"/>
        <end position="29"/>
    </location>
</feature>
<dbReference type="EMBL" id="JADGMS010000019">
    <property type="protein sequence ID" value="KAF9661134.1"/>
    <property type="molecule type" value="Genomic_DNA"/>
</dbReference>
<feature type="domain" description="CHHC U11-48K-type" evidence="5">
    <location>
        <begin position="86"/>
        <end position="113"/>
    </location>
</feature>
<evidence type="ECO:0000256" key="1">
    <source>
        <dbReference type="ARBA" id="ARBA00022723"/>
    </source>
</evidence>
<dbReference type="PANTHER" id="PTHR21402">
    <property type="entry name" value="GAMETOCYTE SPECIFIC FACTOR 1-RELATED"/>
    <property type="match status" value="1"/>
</dbReference>
<evidence type="ECO:0000256" key="3">
    <source>
        <dbReference type="ARBA" id="ARBA00022833"/>
    </source>
</evidence>
<proteinExistence type="predicted"/>
<feature type="region of interest" description="Disordered" evidence="4">
    <location>
        <begin position="712"/>
        <end position="741"/>
    </location>
</feature>
<sequence length="741" mass="85246">MNPSTPHPNHLPFPYPSQNPNPNHNFLLHAPPPPPPKPPQVPPPTTTILDLPTTFSALTNLLSHTHQTLSSLSPQITLSKPQNANFIPCPFNRHHLMPPESLFLHSLNCPVPLFQKPSSPFDYLHYPNTLNPQDLHKDSDFTQSIQDPNETELCFSLDSYYNQFSSHFSYNDCPGAVNLNDLDSSKRMFALPGVLLIECVNFGVSGEREQEGFDKNGFRVLPSDLWAIRREIEGWIDYPSVYSYSVFCLILRLDLIKRSDLRRWIIANSPRYGVVIDVYMRDHICVIFRLCLKAIRKEALSSVRSEMNVKSLKCPILAQVLMWIASQLSILYGEVNAKCFAIHVLKQCLLEAANEVVVFLLDSCLKESLKDIDAYKNEIKDSKLEEPQEGSRECKIIKAVDEGDDRVIFVSQVAAAVAALHERSILEAKIKLLRVPQQLPRYQRMAEHSFVSKRADDERSKRPNYKAIIEHDGLPRKQLSNLESNKTKTKEELLAEERDYKRRRMSYRGKKLKRTTLQVMRDIIDGYMEEIKLAGGIGRFEKGTEEEEMSSKPPSAPEVTVNELRKVNSHSSESNHYQKESYPDHNSRSKTSKDLLRQYYEQQGRSNHGHHEKLEYRRSANQDRHGRVYSRSPERYRCRARSHERSGHQRGRDDAKLTRSKDHEKRLSSKSYVDYKLLSSGLESADGMQWDDQKLNAYGNHVSNSVAQNAFDDRYDPTESHDMHEDDVYTGITYAREEVHD</sequence>
<dbReference type="AlphaFoldDB" id="A0A835J341"/>
<dbReference type="PROSITE" id="PS51800">
    <property type="entry name" value="ZF_CHHC_U11_48K"/>
    <property type="match status" value="1"/>
</dbReference>
<evidence type="ECO:0000313" key="6">
    <source>
        <dbReference type="EMBL" id="KAF9661134.1"/>
    </source>
</evidence>
<feature type="region of interest" description="Disordered" evidence="4">
    <location>
        <begin position="603"/>
        <end position="668"/>
    </location>
</feature>
<feature type="compositionally biased region" description="Basic and acidic residues" evidence="4">
    <location>
        <begin position="576"/>
        <end position="590"/>
    </location>
</feature>
<organism evidence="6 7">
    <name type="scientific">Salix dunnii</name>
    <dbReference type="NCBI Taxonomy" id="1413687"/>
    <lineage>
        <taxon>Eukaryota</taxon>
        <taxon>Viridiplantae</taxon>
        <taxon>Streptophyta</taxon>
        <taxon>Embryophyta</taxon>
        <taxon>Tracheophyta</taxon>
        <taxon>Spermatophyta</taxon>
        <taxon>Magnoliopsida</taxon>
        <taxon>eudicotyledons</taxon>
        <taxon>Gunneridae</taxon>
        <taxon>Pentapetalae</taxon>
        <taxon>rosids</taxon>
        <taxon>fabids</taxon>
        <taxon>Malpighiales</taxon>
        <taxon>Salicaceae</taxon>
        <taxon>Saliceae</taxon>
        <taxon>Salix</taxon>
    </lineage>
</organism>
<keyword evidence="7" id="KW-1185">Reference proteome</keyword>
<protein>
    <recommendedName>
        <fullName evidence="5">CHHC U11-48K-type domain-containing protein</fullName>
    </recommendedName>
</protein>
<gene>
    <name evidence="6" type="ORF">SADUNF_Sadunf19G0036200</name>
</gene>
<name>A0A835J341_9ROSI</name>
<feature type="compositionally biased region" description="Basic and acidic residues" evidence="4">
    <location>
        <begin position="612"/>
        <end position="667"/>
    </location>
</feature>
<dbReference type="InterPro" id="IPR051591">
    <property type="entry name" value="UPF0224_FAM112_RNA_Proc"/>
</dbReference>
<evidence type="ECO:0000259" key="5">
    <source>
        <dbReference type="PROSITE" id="PS51800"/>
    </source>
</evidence>
<feature type="compositionally biased region" description="Basic and acidic residues" evidence="4">
    <location>
        <begin position="712"/>
        <end position="727"/>
    </location>
</feature>
<keyword evidence="1" id="KW-0479">Metal-binding</keyword>
<feature type="region of interest" description="Disordered" evidence="4">
    <location>
        <begin position="1"/>
        <end position="44"/>
    </location>
</feature>
<dbReference type="InterPro" id="IPR022776">
    <property type="entry name" value="TRM13/UPF0224_CHHC_Znf_dom"/>
</dbReference>
<evidence type="ECO:0000256" key="2">
    <source>
        <dbReference type="ARBA" id="ARBA00022771"/>
    </source>
</evidence>